<dbReference type="Proteomes" id="UP001501475">
    <property type="component" value="Unassembled WGS sequence"/>
</dbReference>
<organism evidence="1 2">
    <name type="scientific">Nostocoides vanveenii</name>
    <dbReference type="NCBI Taxonomy" id="330835"/>
    <lineage>
        <taxon>Bacteria</taxon>
        <taxon>Bacillati</taxon>
        <taxon>Actinomycetota</taxon>
        <taxon>Actinomycetes</taxon>
        <taxon>Micrococcales</taxon>
        <taxon>Intrasporangiaceae</taxon>
        <taxon>Nostocoides</taxon>
    </lineage>
</organism>
<accession>A0ABN2L1V0</accession>
<evidence type="ECO:0000313" key="2">
    <source>
        <dbReference type="Proteomes" id="UP001501475"/>
    </source>
</evidence>
<dbReference type="Gene3D" id="2.30.110.10">
    <property type="entry name" value="Electron Transport, Fmn-binding Protein, Chain A"/>
    <property type="match status" value="1"/>
</dbReference>
<gene>
    <name evidence="1" type="ORF">GCM10009810_32170</name>
</gene>
<sequence>MRLASPQARQRLAAADHGVLCTVHHERGADAVPVVFAVMGDHLAVPIDRVKPKSTVRLQRERNLATDPRATLLVEQWDAEDWSRLWWVRAALRWAPEVPETLRDSLTEGLATKYPQYADRPFTGVLVLEIVAVTGWAATAPRPTS</sequence>
<dbReference type="RefSeq" id="WP_344068039.1">
    <property type="nucleotide sequence ID" value="NZ_BAAAPN010000093.1"/>
</dbReference>
<name>A0ABN2L1V0_9MICO</name>
<comment type="caution">
    <text evidence="1">The sequence shown here is derived from an EMBL/GenBank/DDBJ whole genome shotgun (WGS) entry which is preliminary data.</text>
</comment>
<protein>
    <submittedName>
        <fullName evidence="1">TIGR03668 family PPOX class F420-dependent oxidoreductase</fullName>
    </submittedName>
</protein>
<reference evidence="1 2" key="1">
    <citation type="journal article" date="2019" name="Int. J. Syst. Evol. Microbiol.">
        <title>The Global Catalogue of Microorganisms (GCM) 10K type strain sequencing project: providing services to taxonomists for standard genome sequencing and annotation.</title>
        <authorList>
            <consortium name="The Broad Institute Genomics Platform"/>
            <consortium name="The Broad Institute Genome Sequencing Center for Infectious Disease"/>
            <person name="Wu L."/>
            <person name="Ma J."/>
        </authorList>
    </citation>
    <scope>NUCLEOTIDE SEQUENCE [LARGE SCALE GENOMIC DNA]</scope>
    <source>
        <strain evidence="1 2">JCM 15591</strain>
    </source>
</reference>
<dbReference type="EMBL" id="BAAAPN010000093">
    <property type="protein sequence ID" value="GAA1772368.1"/>
    <property type="molecule type" value="Genomic_DNA"/>
</dbReference>
<keyword evidence="2" id="KW-1185">Reference proteome</keyword>
<dbReference type="InterPro" id="IPR012349">
    <property type="entry name" value="Split_barrel_FMN-bd"/>
</dbReference>
<dbReference type="SUPFAM" id="SSF50475">
    <property type="entry name" value="FMN-binding split barrel"/>
    <property type="match status" value="1"/>
</dbReference>
<proteinExistence type="predicted"/>
<evidence type="ECO:0000313" key="1">
    <source>
        <dbReference type="EMBL" id="GAA1772368.1"/>
    </source>
</evidence>